<dbReference type="Gene3D" id="3.40.960.10">
    <property type="entry name" value="VSR Endonuclease"/>
    <property type="match status" value="1"/>
</dbReference>
<organism evidence="7 8">
    <name type="scientific">Sphingomonas daechungensis</name>
    <dbReference type="NCBI Taxonomy" id="1176646"/>
    <lineage>
        <taxon>Bacteria</taxon>
        <taxon>Pseudomonadati</taxon>
        <taxon>Pseudomonadota</taxon>
        <taxon>Alphaproteobacteria</taxon>
        <taxon>Sphingomonadales</taxon>
        <taxon>Sphingomonadaceae</taxon>
        <taxon>Sphingomonas</taxon>
    </lineage>
</organism>
<dbReference type="CDD" id="cd00221">
    <property type="entry name" value="Vsr"/>
    <property type="match status" value="1"/>
</dbReference>
<keyword evidence="4 6" id="KW-0378">Hydrolase</keyword>
<evidence type="ECO:0000256" key="4">
    <source>
        <dbReference type="ARBA" id="ARBA00022801"/>
    </source>
</evidence>
<dbReference type="InterPro" id="IPR004603">
    <property type="entry name" value="DNA_mismatch_endonuc_vsr"/>
</dbReference>
<evidence type="ECO:0000256" key="3">
    <source>
        <dbReference type="ARBA" id="ARBA00022763"/>
    </source>
</evidence>
<comment type="similarity">
    <text evidence="6">Belongs to the vsr family.</text>
</comment>
<keyword evidence="8" id="KW-1185">Reference proteome</keyword>
<evidence type="ECO:0000256" key="1">
    <source>
        <dbReference type="ARBA" id="ARBA00022722"/>
    </source>
</evidence>
<dbReference type="EMBL" id="CP060780">
    <property type="protein sequence ID" value="QNP43987.1"/>
    <property type="molecule type" value="Genomic_DNA"/>
</dbReference>
<evidence type="ECO:0000256" key="5">
    <source>
        <dbReference type="ARBA" id="ARBA00023204"/>
    </source>
</evidence>
<protein>
    <recommendedName>
        <fullName evidence="6">Very short patch repair endonuclease</fullName>
        <ecNumber evidence="6">3.1.-.-</ecNumber>
    </recommendedName>
</protein>
<evidence type="ECO:0000256" key="2">
    <source>
        <dbReference type="ARBA" id="ARBA00022759"/>
    </source>
</evidence>
<keyword evidence="3 6" id="KW-0227">DNA damage</keyword>
<dbReference type="SUPFAM" id="SSF52980">
    <property type="entry name" value="Restriction endonuclease-like"/>
    <property type="match status" value="1"/>
</dbReference>
<dbReference type="EC" id="3.1.-.-" evidence="6"/>
<proteinExistence type="inferred from homology"/>
<evidence type="ECO:0000313" key="7">
    <source>
        <dbReference type="EMBL" id="QNP43987.1"/>
    </source>
</evidence>
<reference evidence="7 8" key="1">
    <citation type="submission" date="2020-08" db="EMBL/GenBank/DDBJ databases">
        <title>Genome sequence of Sphingomonas daechungensis KACC 18115T.</title>
        <authorList>
            <person name="Hyun D.-W."/>
            <person name="Bae J.-W."/>
        </authorList>
    </citation>
    <scope>NUCLEOTIDE SEQUENCE [LARGE SCALE GENOMIC DNA]</scope>
    <source>
        <strain evidence="7 8">KACC 18115</strain>
    </source>
</reference>
<evidence type="ECO:0000313" key="8">
    <source>
        <dbReference type="Proteomes" id="UP000516134"/>
    </source>
</evidence>
<evidence type="ECO:0000256" key="6">
    <source>
        <dbReference type="PIRNR" id="PIRNR018267"/>
    </source>
</evidence>
<dbReference type="RefSeq" id="WP_187715410.1">
    <property type="nucleotide sequence ID" value="NZ_BAABJC010000001.1"/>
</dbReference>
<keyword evidence="1 6" id="KW-0540">Nuclease</keyword>
<accession>A0ABX6T298</accession>
<dbReference type="InterPro" id="IPR011335">
    <property type="entry name" value="Restrct_endonuc-II-like"/>
</dbReference>
<dbReference type="NCBIfam" id="TIGR00632">
    <property type="entry name" value="vsr"/>
    <property type="match status" value="1"/>
</dbReference>
<name>A0ABX6T298_9SPHN</name>
<sequence>MRKIRSTDTKPEMRVRRLLHRMGFRFRLHRCDLPGKPDVVLPRYRLAILVHGCFWHQHPGCRHARLPRTRQNYWLPKLARTQERDLRNVVELNRLGWRTLTIWECSVDKLDKLEAILRRVTAAPQAASAEVI</sequence>
<dbReference type="GO" id="GO:0004519">
    <property type="term" value="F:endonuclease activity"/>
    <property type="evidence" value="ECO:0007669"/>
    <property type="project" value="UniProtKB-KW"/>
</dbReference>
<gene>
    <name evidence="7" type="primary">vsr</name>
    <name evidence="7" type="ORF">H9L15_05160</name>
</gene>
<dbReference type="Proteomes" id="UP000516134">
    <property type="component" value="Chromosome"/>
</dbReference>
<keyword evidence="5 6" id="KW-0234">DNA repair</keyword>
<comment type="function">
    <text evidence="6">May nick specific sequences that contain T:G mispairs resulting from m5C-deamination.</text>
</comment>
<keyword evidence="2 6" id="KW-0255">Endonuclease</keyword>
<dbReference type="PIRSF" id="PIRSF018267">
    <property type="entry name" value="VSR_endonuc"/>
    <property type="match status" value="1"/>
</dbReference>
<dbReference type="Pfam" id="PF03852">
    <property type="entry name" value="Vsr"/>
    <property type="match status" value="1"/>
</dbReference>